<sequence length="509" mass="54707">MKKVEIISAEQAASLVRDGDTLAICGCENVLAPDTLLRALGERFLREGSPRDLTEVHPIIVGMGPERGLEHLAQPGMIRRAIGSGFSFLKTSRYTELLKENAFEAHVVPMGTLFQILRDTACGKPLTLTDVGLDTFVDPANEGGRMNTHTSESLGTRVQVQGRDYLSYAPLPVNVAFLRGTTADESGNISLEDEPVSLGVKTLAMAAKNSGGKVIVQVRRLAQSGTLHPRMVEIPGIFVDAVVVDAQQSVSGGEQLNPALTGEIRMPVQRIGTVPPGISRIVASRAADEIRSNDVVNLGVGMPVDIPKILNERGDGERATFFPEHGSVGGVPGERAIFGTNINPETIIDSTQVFEYFLGGGLDISFLGFGQIDAQGNVNVSKFNGIIPGCGGFVDITHRTRRVVFCGAFSAGSTQIAFRDGRLNIESEGRFSKFVPAVEQVTFNAQRAREKGQQVYYVTERAVLSLQTEGLQVEEIAPGIDLQTQVLDLIPFAVRVSPNLLTMNAAHFA</sequence>
<evidence type="ECO:0000256" key="2">
    <source>
        <dbReference type="ARBA" id="ARBA00005114"/>
    </source>
</evidence>
<dbReference type="SUPFAM" id="SSF100950">
    <property type="entry name" value="NagB/RpiA/CoA transferase-like"/>
    <property type="match status" value="2"/>
</dbReference>
<comment type="catalytic activity">
    <reaction evidence="1">
        <text>3-oxoadipate + succinyl-CoA = 3-oxoadipyl-CoA + succinate</text>
        <dbReference type="Rhea" id="RHEA:12048"/>
        <dbReference type="ChEBI" id="CHEBI:15775"/>
        <dbReference type="ChEBI" id="CHEBI:30031"/>
        <dbReference type="ChEBI" id="CHEBI:57292"/>
        <dbReference type="ChEBI" id="CHEBI:57348"/>
        <dbReference type="EC" id="2.8.3.6"/>
    </reaction>
</comment>
<evidence type="ECO:0000313" key="7">
    <source>
        <dbReference type="EMBL" id="TBU76765.1"/>
    </source>
</evidence>
<dbReference type="Pfam" id="PF01144">
    <property type="entry name" value="CoA_trans"/>
    <property type="match status" value="1"/>
</dbReference>
<dbReference type="PIRSF" id="PIRSF000858">
    <property type="entry name" value="SCOT-t"/>
    <property type="match status" value="1"/>
</dbReference>
<dbReference type="RefSeq" id="WP_165493648.1">
    <property type="nucleotide sequence ID" value="NZ_QJUI01000013.1"/>
</dbReference>
<evidence type="ECO:0000313" key="8">
    <source>
        <dbReference type="Proteomes" id="UP000292302"/>
    </source>
</evidence>
<reference evidence="7 8" key="1">
    <citation type="submission" date="2018-06" db="EMBL/GenBank/DDBJ databases">
        <title>Three novel Pseudomonas species isolated from symptomatic oak.</title>
        <authorList>
            <person name="Bueno-Gonzalez V."/>
            <person name="Brady C."/>
        </authorList>
    </citation>
    <scope>NUCLEOTIDE SEQUENCE [LARGE SCALE GENOMIC DNA]</scope>
    <source>
        <strain evidence="7 8">P9A</strain>
    </source>
</reference>
<gene>
    <name evidence="7" type="ORF">DNK06_15865</name>
</gene>
<dbReference type="GO" id="GO:0008775">
    <property type="term" value="F:acetate CoA-transferase activity"/>
    <property type="evidence" value="ECO:0007669"/>
    <property type="project" value="UniProtKB-EC"/>
</dbReference>
<dbReference type="GO" id="GO:0046952">
    <property type="term" value="P:ketone body catabolic process"/>
    <property type="evidence" value="ECO:0007669"/>
    <property type="project" value="InterPro"/>
</dbReference>
<keyword evidence="4 5" id="KW-0808">Transferase</keyword>
<dbReference type="PANTHER" id="PTHR43293">
    <property type="entry name" value="ACETATE COA-TRANSFERASE YDIF"/>
    <property type="match status" value="1"/>
</dbReference>
<dbReference type="EC" id="2.8.3.8" evidence="5"/>
<comment type="pathway">
    <text evidence="2">Aromatic compound metabolism; beta-ketoadipate pathway; acetyl-CoA and succinyl-CoA from 3-oxoadipate: step 1/2.</text>
</comment>
<evidence type="ECO:0000256" key="3">
    <source>
        <dbReference type="ARBA" id="ARBA00007154"/>
    </source>
</evidence>
<dbReference type="InterPro" id="IPR004165">
    <property type="entry name" value="CoA_trans_fam_I"/>
</dbReference>
<feature type="active site" description="5-glutamyl coenzyme A thioester intermediate" evidence="6">
    <location>
        <position position="324"/>
    </location>
</feature>
<dbReference type="GO" id="GO:0042952">
    <property type="term" value="P:beta-ketoadipate pathway"/>
    <property type="evidence" value="ECO:0007669"/>
    <property type="project" value="UniProtKB-UniPathway"/>
</dbReference>
<comment type="catalytic activity">
    <reaction evidence="5">
        <text>an acyl-CoA + acetate = a carboxylate + acetyl-CoA</text>
        <dbReference type="Rhea" id="RHEA:13381"/>
        <dbReference type="ChEBI" id="CHEBI:29067"/>
        <dbReference type="ChEBI" id="CHEBI:30089"/>
        <dbReference type="ChEBI" id="CHEBI:57288"/>
        <dbReference type="ChEBI" id="CHEBI:58342"/>
        <dbReference type="EC" id="2.8.3.8"/>
    </reaction>
</comment>
<dbReference type="GO" id="GO:0047569">
    <property type="term" value="F:3-oxoadipate CoA-transferase activity"/>
    <property type="evidence" value="ECO:0007669"/>
    <property type="project" value="UniProtKB-EC"/>
</dbReference>
<dbReference type="SMART" id="SM00882">
    <property type="entry name" value="CoA_trans"/>
    <property type="match status" value="1"/>
</dbReference>
<dbReference type="PANTHER" id="PTHR43293:SF1">
    <property type="entry name" value="ACETATE COA-TRANSFERASE YDIF"/>
    <property type="match status" value="1"/>
</dbReference>
<evidence type="ECO:0000256" key="4">
    <source>
        <dbReference type="ARBA" id="ARBA00022679"/>
    </source>
</evidence>
<organism evidence="7 8">
    <name type="scientific">Phytopseudomonas daroniae</name>
    <dbReference type="NCBI Taxonomy" id="2487519"/>
    <lineage>
        <taxon>Bacteria</taxon>
        <taxon>Pseudomonadati</taxon>
        <taxon>Pseudomonadota</taxon>
        <taxon>Gammaproteobacteria</taxon>
        <taxon>Pseudomonadales</taxon>
        <taxon>Pseudomonadaceae</taxon>
        <taxon>Phytopseudomonas</taxon>
    </lineage>
</organism>
<dbReference type="InterPro" id="IPR037171">
    <property type="entry name" value="NagB/RpiA_transferase-like"/>
</dbReference>
<evidence type="ECO:0000256" key="6">
    <source>
        <dbReference type="PIRSR" id="PIRSR000858-1"/>
    </source>
</evidence>
<evidence type="ECO:0000256" key="5">
    <source>
        <dbReference type="PIRNR" id="PIRNR000858"/>
    </source>
</evidence>
<comment type="similarity">
    <text evidence="3 5">Belongs to the 3-oxoacid CoA-transferase family.</text>
</comment>
<dbReference type="UniPathway" id="UPA00157">
    <property type="reaction ID" value="UER00262"/>
</dbReference>
<protein>
    <recommendedName>
        <fullName evidence="5">Acetate CoA-transferase YdiF</fullName>
        <ecNumber evidence="5">2.8.3.8</ecNumber>
    </recommendedName>
</protein>
<name>A0A4Q9QK72_9GAMM</name>
<accession>A0A4Q9QK72</accession>
<keyword evidence="8" id="KW-1185">Reference proteome</keyword>
<comment type="function">
    <text evidence="5">CoA transferase having broad substrate specificity for short-chain acyl-CoA thioesters with the activity decreasing when the length of the carboxylic acid chain exceeds four carbons.</text>
</comment>
<dbReference type="Proteomes" id="UP000292302">
    <property type="component" value="Unassembled WGS sequence"/>
</dbReference>
<dbReference type="InterPro" id="IPR014388">
    <property type="entry name" value="3-oxoacid_CoA-transferase"/>
</dbReference>
<evidence type="ECO:0000256" key="1">
    <source>
        <dbReference type="ARBA" id="ARBA00001447"/>
    </source>
</evidence>
<proteinExistence type="inferred from homology"/>
<dbReference type="AlphaFoldDB" id="A0A4Q9QK72"/>
<comment type="caution">
    <text evidence="7">The sequence shown here is derived from an EMBL/GenBank/DDBJ whole genome shotgun (WGS) entry which is preliminary data.</text>
</comment>
<dbReference type="EMBL" id="QJUI01000013">
    <property type="protein sequence ID" value="TBU76765.1"/>
    <property type="molecule type" value="Genomic_DNA"/>
</dbReference>
<dbReference type="Gene3D" id="3.40.1080.10">
    <property type="entry name" value="Glutaconate Coenzyme A-transferase"/>
    <property type="match status" value="2"/>
</dbReference>